<dbReference type="InterPro" id="IPR036388">
    <property type="entry name" value="WH-like_DNA-bd_sf"/>
</dbReference>
<organism evidence="5 6">
    <name type="scientific">Granulicatella adiacens ATCC 49175</name>
    <dbReference type="NCBI Taxonomy" id="638301"/>
    <lineage>
        <taxon>Bacteria</taxon>
        <taxon>Bacillati</taxon>
        <taxon>Bacillota</taxon>
        <taxon>Bacilli</taxon>
        <taxon>Lactobacillales</taxon>
        <taxon>Carnobacteriaceae</taxon>
        <taxon>Granulicatella</taxon>
    </lineage>
</organism>
<dbReference type="GeneID" id="78413046"/>
<evidence type="ECO:0000256" key="3">
    <source>
        <dbReference type="ARBA" id="ARBA00023163"/>
    </source>
</evidence>
<dbReference type="STRING" id="638301.HMPREF0444_0624"/>
<dbReference type="PANTHER" id="PTHR42756">
    <property type="entry name" value="TRANSCRIPTIONAL REGULATOR, MARR"/>
    <property type="match status" value="1"/>
</dbReference>
<keyword evidence="6" id="KW-1185">Reference proteome</keyword>
<dbReference type="PRINTS" id="PR00598">
    <property type="entry name" value="HTHMARR"/>
</dbReference>
<dbReference type="AlphaFoldDB" id="C8NFC9"/>
<keyword evidence="1" id="KW-0805">Transcription regulation</keyword>
<keyword evidence="2" id="KW-0238">DNA-binding</keyword>
<dbReference type="Gene3D" id="1.10.10.10">
    <property type="entry name" value="Winged helix-like DNA-binding domain superfamily/Winged helix DNA-binding domain"/>
    <property type="match status" value="1"/>
</dbReference>
<dbReference type="InterPro" id="IPR000835">
    <property type="entry name" value="HTH_MarR-typ"/>
</dbReference>
<dbReference type="GO" id="GO:0003700">
    <property type="term" value="F:DNA-binding transcription factor activity"/>
    <property type="evidence" value="ECO:0007669"/>
    <property type="project" value="InterPro"/>
</dbReference>
<dbReference type="InterPro" id="IPR011991">
    <property type="entry name" value="ArsR-like_HTH"/>
</dbReference>
<dbReference type="InterPro" id="IPR036390">
    <property type="entry name" value="WH_DNA-bd_sf"/>
</dbReference>
<dbReference type="Pfam" id="PF01047">
    <property type="entry name" value="MarR"/>
    <property type="match status" value="1"/>
</dbReference>
<dbReference type="CDD" id="cd00090">
    <property type="entry name" value="HTH_ARSR"/>
    <property type="match status" value="1"/>
</dbReference>
<feature type="domain" description="HTH marR-type" evidence="4">
    <location>
        <begin position="1"/>
        <end position="141"/>
    </location>
</feature>
<dbReference type="SMART" id="SM00347">
    <property type="entry name" value="HTH_MARR"/>
    <property type="match status" value="1"/>
</dbReference>
<dbReference type="RefSeq" id="WP_005605848.1">
    <property type="nucleotide sequence ID" value="NZ_CP102283.1"/>
</dbReference>
<evidence type="ECO:0000313" key="5">
    <source>
        <dbReference type="EMBL" id="EEW37658.1"/>
    </source>
</evidence>
<dbReference type="eggNOG" id="COG1846">
    <property type="taxonomic scope" value="Bacteria"/>
</dbReference>
<evidence type="ECO:0000313" key="6">
    <source>
        <dbReference type="Proteomes" id="UP000005926"/>
    </source>
</evidence>
<dbReference type="EMBL" id="ACKZ01000013">
    <property type="protein sequence ID" value="EEW37658.1"/>
    <property type="molecule type" value="Genomic_DNA"/>
</dbReference>
<dbReference type="HOGENOM" id="CLU_083287_18_3_9"/>
<dbReference type="Proteomes" id="UP000005926">
    <property type="component" value="Unassembled WGS sequence"/>
</dbReference>
<dbReference type="PANTHER" id="PTHR42756:SF1">
    <property type="entry name" value="TRANSCRIPTIONAL REPRESSOR OF EMRAB OPERON"/>
    <property type="match status" value="1"/>
</dbReference>
<reference evidence="5 6" key="1">
    <citation type="submission" date="2009-08" db="EMBL/GenBank/DDBJ databases">
        <authorList>
            <person name="Muzny D."/>
            <person name="Qin X."/>
            <person name="Deng J."/>
            <person name="Jiang H."/>
            <person name="Liu Y."/>
            <person name="Qu J."/>
            <person name="Song X.-Z."/>
            <person name="Zhang L."/>
            <person name="Thornton R."/>
            <person name="Coyle M."/>
            <person name="Francisco L."/>
            <person name="Jackson L."/>
            <person name="Javaid M."/>
            <person name="Korchina V."/>
            <person name="Kovar C."/>
            <person name="Mata R."/>
            <person name="Mathew T."/>
            <person name="Ngo R."/>
            <person name="Nguyen L."/>
            <person name="Nguyen N."/>
            <person name="Okwuonu G."/>
            <person name="Ongeri F."/>
            <person name="Pham C."/>
            <person name="Simmons D."/>
            <person name="Wilczek-Boney K."/>
            <person name="Hale W."/>
            <person name="Jakkamsetti A."/>
            <person name="Pham P."/>
            <person name="Ruth R."/>
            <person name="San Lucas F."/>
            <person name="Warren J."/>
            <person name="Zhang J."/>
            <person name="Zhao Z."/>
            <person name="Zhou C."/>
            <person name="Zhu D."/>
            <person name="Lee S."/>
            <person name="Bess C."/>
            <person name="Blankenburg K."/>
            <person name="Forbes L."/>
            <person name="Fu Q."/>
            <person name="Gubbala S."/>
            <person name="Hirani K."/>
            <person name="Jayaseelan J.C."/>
            <person name="Lara F."/>
            <person name="Munidasa M."/>
            <person name="Palculict T."/>
            <person name="Patil S."/>
            <person name="Pu L.-L."/>
            <person name="Saada N."/>
            <person name="Tang L."/>
            <person name="Weissenberger G."/>
            <person name="Zhu Y."/>
            <person name="Hemphill L."/>
            <person name="Shang Y."/>
            <person name="Youmans B."/>
            <person name="Ayvaz T."/>
            <person name="Ross M."/>
            <person name="Santibanez J."/>
            <person name="Aqrawi P."/>
            <person name="Gross S."/>
            <person name="Joshi V."/>
            <person name="Fowler G."/>
            <person name="Nazareth L."/>
            <person name="Reid J."/>
            <person name="Worley K."/>
            <person name="Petrosino J."/>
            <person name="Highlander S."/>
            <person name="Gibbs R."/>
        </authorList>
    </citation>
    <scope>NUCLEOTIDE SEQUENCE [LARGE SCALE GENOMIC DNA]</scope>
    <source>
        <strain evidence="5 6">ATCC 49175</strain>
    </source>
</reference>
<dbReference type="PROSITE" id="PS01117">
    <property type="entry name" value="HTH_MARR_1"/>
    <property type="match status" value="1"/>
</dbReference>
<proteinExistence type="predicted"/>
<dbReference type="GO" id="GO:0003677">
    <property type="term" value="F:DNA binding"/>
    <property type="evidence" value="ECO:0007669"/>
    <property type="project" value="UniProtKB-KW"/>
</dbReference>
<gene>
    <name evidence="5" type="ORF">HMPREF0444_0624</name>
</gene>
<evidence type="ECO:0000256" key="2">
    <source>
        <dbReference type="ARBA" id="ARBA00023125"/>
    </source>
</evidence>
<comment type="caution">
    <text evidence="5">The sequence shown here is derived from an EMBL/GenBank/DDBJ whole genome shotgun (WGS) entry which is preliminary data.</text>
</comment>
<sequence length="148" mass="17206">MKAKMKGGYLVHHVGLLNGRTYQKILKKQPSAQFRSEQSKILSSLWNYENECMTFTDLSQKTGLAINTLTSMIKKLEEQGLVSLEACKIDKRKRYVSLTELGKAQKEIGDEVSYELGEQFYKGFSIQEIFEFESYLERIIQNLKEYEE</sequence>
<dbReference type="InterPro" id="IPR023187">
    <property type="entry name" value="Tscrpt_reg_MarR-type_CS"/>
</dbReference>
<name>C8NFC9_9LACT</name>
<dbReference type="PROSITE" id="PS50995">
    <property type="entry name" value="HTH_MARR_2"/>
    <property type="match status" value="1"/>
</dbReference>
<evidence type="ECO:0000256" key="1">
    <source>
        <dbReference type="ARBA" id="ARBA00023015"/>
    </source>
</evidence>
<accession>C8NFC9</accession>
<protein>
    <submittedName>
        <fullName evidence="5">Transcriptional regulator, MarR family</fullName>
    </submittedName>
</protein>
<dbReference type="SUPFAM" id="SSF46785">
    <property type="entry name" value="Winged helix' DNA-binding domain"/>
    <property type="match status" value="1"/>
</dbReference>
<evidence type="ECO:0000259" key="4">
    <source>
        <dbReference type="PROSITE" id="PS50995"/>
    </source>
</evidence>
<keyword evidence="3" id="KW-0804">Transcription</keyword>